<dbReference type="Proteomes" id="UP000322619">
    <property type="component" value="Unassembled WGS sequence"/>
</dbReference>
<dbReference type="PIRSF" id="PIRSF026671">
    <property type="entry name" value="AA_dipeptidase"/>
    <property type="match status" value="1"/>
</dbReference>
<evidence type="ECO:0000256" key="1">
    <source>
        <dbReference type="ARBA" id="ARBA00001362"/>
    </source>
</evidence>
<evidence type="ECO:0000256" key="7">
    <source>
        <dbReference type="ARBA" id="ARBA00023049"/>
    </source>
</evidence>
<evidence type="ECO:0000256" key="5">
    <source>
        <dbReference type="ARBA" id="ARBA00022833"/>
    </source>
</evidence>
<keyword evidence="8 10" id="KW-0961">Cell wall biogenesis/degradation</keyword>
<evidence type="ECO:0000313" key="13">
    <source>
        <dbReference type="Proteomes" id="UP000176244"/>
    </source>
</evidence>
<organism evidence="11 13">
    <name type="scientific">Acetobacterium wieringae</name>
    <dbReference type="NCBI Taxonomy" id="52694"/>
    <lineage>
        <taxon>Bacteria</taxon>
        <taxon>Bacillati</taxon>
        <taxon>Bacillota</taxon>
        <taxon>Clostridia</taxon>
        <taxon>Eubacteriales</taxon>
        <taxon>Eubacteriaceae</taxon>
        <taxon>Acetobacterium</taxon>
    </lineage>
</organism>
<dbReference type="GO" id="GO:0006508">
    <property type="term" value="P:proteolysis"/>
    <property type="evidence" value="ECO:0007669"/>
    <property type="project" value="UniProtKB-KW"/>
</dbReference>
<feature type="binding site" evidence="9">
    <location>
        <position position="123"/>
    </location>
    <ligand>
        <name>Zn(2+)</name>
        <dbReference type="ChEBI" id="CHEBI:29105"/>
        <note>catalytic</note>
    </ligand>
</feature>
<feature type="active site" description="Proton donor/acceptor" evidence="9">
    <location>
        <position position="188"/>
    </location>
</feature>
<name>A0A1F2PCU5_9FIRM</name>
<evidence type="ECO:0000256" key="10">
    <source>
        <dbReference type="PIRNR" id="PIRNR026671"/>
    </source>
</evidence>
<keyword evidence="2 9" id="KW-0645">Protease</keyword>
<dbReference type="SUPFAM" id="SSF55166">
    <property type="entry name" value="Hedgehog/DD-peptidase"/>
    <property type="match status" value="1"/>
</dbReference>
<dbReference type="HAMAP" id="MF_01924">
    <property type="entry name" value="A_A_dipeptidase"/>
    <property type="match status" value="1"/>
</dbReference>
<dbReference type="InterPro" id="IPR009045">
    <property type="entry name" value="Zn_M74/Hedgehog-like"/>
</dbReference>
<reference evidence="12 14" key="2">
    <citation type="submission" date="2019-08" db="EMBL/GenBank/DDBJ databases">
        <title>Isolation and enrichment of carboxydotrophic bacteria from anaerobic sludge for the production of bio-based chemicals from syngas.</title>
        <authorList>
            <person name="Antares A.L."/>
            <person name="Moreira J."/>
            <person name="Diender M."/>
            <person name="Parshina S.N."/>
            <person name="Stams A.J.M."/>
            <person name="Alves M."/>
            <person name="Alves J.I."/>
            <person name="Sousa D.Z."/>
        </authorList>
    </citation>
    <scope>NUCLEOTIDE SEQUENCE [LARGE SCALE GENOMIC DNA]</scope>
    <source>
        <strain evidence="12 14">JM</strain>
    </source>
</reference>
<dbReference type="PANTHER" id="PTHR43126:SF1">
    <property type="entry name" value="D-ALANYL-D-ALANINE DIPEPTIDASE"/>
    <property type="match status" value="1"/>
</dbReference>
<dbReference type="GO" id="GO:0160237">
    <property type="term" value="F:D-Ala-D-Ala dipeptidase activity"/>
    <property type="evidence" value="ECO:0007669"/>
    <property type="project" value="UniProtKB-EC"/>
</dbReference>
<evidence type="ECO:0000256" key="6">
    <source>
        <dbReference type="ARBA" id="ARBA00022997"/>
    </source>
</evidence>
<comment type="similarity">
    <text evidence="9 10">Belongs to the peptidase M15D family.</text>
</comment>
<evidence type="ECO:0000256" key="9">
    <source>
        <dbReference type="HAMAP-Rule" id="MF_01924"/>
    </source>
</evidence>
<keyword evidence="4 9" id="KW-0378">Hydrolase</keyword>
<dbReference type="GO" id="GO:0008270">
    <property type="term" value="F:zinc ion binding"/>
    <property type="evidence" value="ECO:0007669"/>
    <property type="project" value="UniProtKB-UniRule"/>
</dbReference>
<evidence type="ECO:0000256" key="3">
    <source>
        <dbReference type="ARBA" id="ARBA00022723"/>
    </source>
</evidence>
<dbReference type="RefSeq" id="WP_084633809.1">
    <property type="nucleotide sequence ID" value="NZ_CP097897.1"/>
</dbReference>
<gene>
    <name evidence="11" type="primary">vanX</name>
    <name evidence="11" type="ORF">ACWI_34440</name>
    <name evidence="12" type="ORF">FXB42_15115</name>
</gene>
<evidence type="ECO:0000313" key="12">
    <source>
        <dbReference type="EMBL" id="TYC83968.1"/>
    </source>
</evidence>
<evidence type="ECO:0000256" key="4">
    <source>
        <dbReference type="ARBA" id="ARBA00022801"/>
    </source>
</evidence>
<comment type="caution">
    <text evidence="11">The sequence shown here is derived from an EMBL/GenBank/DDBJ whole genome shotgun (WGS) entry which is preliminary data.</text>
</comment>
<dbReference type="Proteomes" id="UP000176244">
    <property type="component" value="Unassembled WGS sequence"/>
</dbReference>
<evidence type="ECO:0000256" key="8">
    <source>
        <dbReference type="ARBA" id="ARBA00023316"/>
    </source>
</evidence>
<dbReference type="Gene3D" id="3.30.1380.10">
    <property type="match status" value="1"/>
</dbReference>
<dbReference type="EMBL" id="LKEU01000047">
    <property type="protein sequence ID" value="OFV69078.1"/>
    <property type="molecule type" value="Genomic_DNA"/>
</dbReference>
<reference evidence="11 13" key="1">
    <citation type="submission" date="2015-09" db="EMBL/GenBank/DDBJ databases">
        <title>Genome sequence of Acetobacterium wieringae DSM 1911.</title>
        <authorList>
            <person name="Poehlein A."/>
            <person name="Bengelsdorf F.R."/>
            <person name="Schiel-Bengelsdorf B."/>
            <person name="Duerre P."/>
            <person name="Daniel R."/>
        </authorList>
    </citation>
    <scope>NUCLEOTIDE SEQUENCE [LARGE SCALE GENOMIC DNA]</scope>
    <source>
        <strain evidence="11 13">DSM 1911</strain>
    </source>
</reference>
<sequence>MKKIMIVRPNDFVDISMEIPGIMTDVKYYTGDNFVGERIDGYEAPIILLTEKAVVALGRVQKQLLEEGFGLKVFDGYRPKRAVDHFVRWGKMEEDNKTKNTYYPQKTRQEVFEGGFIAAESSHTRGSTVDLTVVNIETGVEIDMGGIFDFFSEVSYSDYDHLTLEQSKNRVQLRYLMRSEGFEPMQQEWWHFTLTDEPYPETYFDFPIQG</sequence>
<dbReference type="EC" id="3.4.13.22" evidence="9 10"/>
<dbReference type="AlphaFoldDB" id="A0A1F2PCU5"/>
<evidence type="ECO:0000256" key="2">
    <source>
        <dbReference type="ARBA" id="ARBA00022670"/>
    </source>
</evidence>
<comment type="cofactor">
    <cofactor evidence="9">
        <name>Zn(2+)</name>
        <dbReference type="ChEBI" id="CHEBI:29105"/>
    </cofactor>
    <text evidence="9">Binds 1 zinc ion per subunit.</text>
</comment>
<keyword evidence="5 9" id="KW-0862">Zinc</keyword>
<dbReference type="GO" id="GO:0008237">
    <property type="term" value="F:metallopeptidase activity"/>
    <property type="evidence" value="ECO:0007669"/>
    <property type="project" value="UniProtKB-KW"/>
</dbReference>
<dbReference type="STRING" id="52694.ACWI_34440"/>
<dbReference type="GO" id="GO:0071555">
    <property type="term" value="P:cell wall organization"/>
    <property type="evidence" value="ECO:0007669"/>
    <property type="project" value="UniProtKB-KW"/>
</dbReference>
<dbReference type="PANTHER" id="PTHR43126">
    <property type="entry name" value="D-ALANYL-D-ALANINE DIPEPTIDASE"/>
    <property type="match status" value="1"/>
</dbReference>
<evidence type="ECO:0000313" key="14">
    <source>
        <dbReference type="Proteomes" id="UP000322619"/>
    </source>
</evidence>
<feature type="site" description="Transition state stabilizer" evidence="9">
    <location>
        <position position="78"/>
    </location>
</feature>
<proteinExistence type="inferred from homology"/>
<keyword evidence="7 9" id="KW-0482">Metalloprotease</keyword>
<dbReference type="InterPro" id="IPR000755">
    <property type="entry name" value="A_A_dipeptidase"/>
</dbReference>
<dbReference type="CDD" id="cd14817">
    <property type="entry name" value="D-Ala-D-Ala_dipeptidase_VanX"/>
    <property type="match status" value="1"/>
</dbReference>
<keyword evidence="3 9" id="KW-0479">Metal-binding</keyword>
<dbReference type="OrthoDB" id="9801430at2"/>
<comment type="catalytic activity">
    <reaction evidence="1 9 10">
        <text>D-alanyl-D-alanine + H2O = 2 D-alanine</text>
        <dbReference type="Rhea" id="RHEA:20661"/>
        <dbReference type="ChEBI" id="CHEBI:15377"/>
        <dbReference type="ChEBI" id="CHEBI:57416"/>
        <dbReference type="ChEBI" id="CHEBI:57822"/>
        <dbReference type="EC" id="3.4.13.22"/>
    </reaction>
</comment>
<accession>A0A1F2PCU5</accession>
<dbReference type="Pfam" id="PF01427">
    <property type="entry name" value="Peptidase_M15"/>
    <property type="match status" value="1"/>
</dbReference>
<feature type="binding site" evidence="9">
    <location>
        <position position="130"/>
    </location>
    <ligand>
        <name>Zn(2+)</name>
        <dbReference type="ChEBI" id="CHEBI:29105"/>
        <note>catalytic</note>
    </ligand>
</feature>
<feature type="binding site" evidence="9">
    <location>
        <position position="191"/>
    </location>
    <ligand>
        <name>Zn(2+)</name>
        <dbReference type="ChEBI" id="CHEBI:29105"/>
        <note>catalytic</note>
    </ligand>
</feature>
<dbReference type="EMBL" id="VSLA01000028">
    <property type="protein sequence ID" value="TYC83968.1"/>
    <property type="molecule type" value="Genomic_DNA"/>
</dbReference>
<evidence type="ECO:0000313" key="11">
    <source>
        <dbReference type="EMBL" id="OFV69078.1"/>
    </source>
</evidence>
<keyword evidence="6 9" id="KW-0224">Dipeptidase</keyword>
<comment type="function">
    <text evidence="9 10">Catalyzes hydrolysis of the D-alanyl-D-alanine dipeptide.</text>
</comment>
<protein>
    <recommendedName>
        <fullName evidence="9 10">D-alanyl-D-alanine dipeptidase</fullName>
        <shortName evidence="9 10">D-Ala-D-Ala dipeptidase</shortName>
        <ecNumber evidence="9 10">3.4.13.22</ecNumber>
    </recommendedName>
</protein>